<organism evidence="2">
    <name type="scientific">hydrothermal vent metagenome</name>
    <dbReference type="NCBI Taxonomy" id="652676"/>
    <lineage>
        <taxon>unclassified sequences</taxon>
        <taxon>metagenomes</taxon>
        <taxon>ecological metagenomes</taxon>
    </lineage>
</organism>
<feature type="compositionally biased region" description="Polar residues" evidence="1">
    <location>
        <begin position="134"/>
        <end position="149"/>
    </location>
</feature>
<evidence type="ECO:0000313" key="2">
    <source>
        <dbReference type="EMBL" id="VAX14419.1"/>
    </source>
</evidence>
<dbReference type="EMBL" id="UOFZ01000175">
    <property type="protein sequence ID" value="VAX14419.1"/>
    <property type="molecule type" value="Genomic_DNA"/>
</dbReference>
<evidence type="ECO:0000256" key="1">
    <source>
        <dbReference type="SAM" id="MobiDB-lite"/>
    </source>
</evidence>
<dbReference type="InterPro" id="IPR021241">
    <property type="entry name" value="CsiV"/>
</dbReference>
<accession>A0A3B1B839</accession>
<name>A0A3B1B839_9ZZZZ</name>
<feature type="region of interest" description="Disordered" evidence="1">
    <location>
        <begin position="134"/>
        <end position="157"/>
    </location>
</feature>
<dbReference type="Pfam" id="PF10972">
    <property type="entry name" value="CsiV"/>
    <property type="match status" value="1"/>
</dbReference>
<protein>
    <recommendedName>
        <fullName evidence="3">Peptidoglycan-binding protein CsiV</fullName>
    </recommendedName>
</protein>
<proteinExistence type="predicted"/>
<evidence type="ECO:0008006" key="3">
    <source>
        <dbReference type="Google" id="ProtNLM"/>
    </source>
</evidence>
<sequence length="256" mass="29119">MILKQKLLVLILILFSLSSPAADIRYYDVEVIIFENLQTDAHNAEHWPQQFERKMPESMIELDGQWPGGRPEEYDPALSFTRLPENEWRLTREAEKIDQSKSRRLLAHLAWVQPGLPQTQALSVHFNLPVMANQETGKSGTDAPGQTSPEKPATESPVEVGTLDALIRVSLARYLRVETDLLLTLYPPSVEEKTMMADAESDNGTETVSSPRYFRVQQVRQRIRSTELHYLDHPVLGMLIMFTQHKTADKAAAKKK</sequence>
<reference evidence="2" key="1">
    <citation type="submission" date="2018-06" db="EMBL/GenBank/DDBJ databases">
        <authorList>
            <person name="Zhirakovskaya E."/>
        </authorList>
    </citation>
    <scope>NUCLEOTIDE SEQUENCE</scope>
</reference>
<gene>
    <name evidence="2" type="ORF">MNBD_GAMMA24-2258</name>
</gene>
<dbReference type="AlphaFoldDB" id="A0A3B1B839"/>